<organism evidence="2 4">
    <name type="scientific">Puccinia coronata f. sp. avenae</name>
    <dbReference type="NCBI Taxonomy" id="200324"/>
    <lineage>
        <taxon>Eukaryota</taxon>
        <taxon>Fungi</taxon>
        <taxon>Dikarya</taxon>
        <taxon>Basidiomycota</taxon>
        <taxon>Pucciniomycotina</taxon>
        <taxon>Pucciniomycetes</taxon>
        <taxon>Pucciniales</taxon>
        <taxon>Pucciniaceae</taxon>
        <taxon>Puccinia</taxon>
    </lineage>
</organism>
<proteinExistence type="predicted"/>
<evidence type="ECO:0000313" key="2">
    <source>
        <dbReference type="EMBL" id="PLW14731.1"/>
    </source>
</evidence>
<evidence type="ECO:0000256" key="1">
    <source>
        <dbReference type="SAM" id="MobiDB-lite"/>
    </source>
</evidence>
<accession>A0A2N5SNE2</accession>
<reference evidence="2 4" key="1">
    <citation type="submission" date="2017-11" db="EMBL/GenBank/DDBJ databases">
        <title>De novo assembly and phasing of dikaryotic genomes from two isolates of Puccinia coronata f. sp. avenae, the causal agent of oat crown rust.</title>
        <authorList>
            <person name="Miller M.E."/>
            <person name="Zhang Y."/>
            <person name="Omidvar V."/>
            <person name="Sperschneider J."/>
            <person name="Schwessinger B."/>
            <person name="Raley C."/>
            <person name="Palmer J.M."/>
            <person name="Garnica D."/>
            <person name="Upadhyaya N."/>
            <person name="Rathjen J."/>
            <person name="Taylor J.M."/>
            <person name="Park R.F."/>
            <person name="Dodds P.N."/>
            <person name="Hirsch C.D."/>
            <person name="Kianian S.F."/>
            <person name="Figueroa M."/>
        </authorList>
    </citation>
    <scope>NUCLEOTIDE SEQUENCE [LARGE SCALE GENOMIC DNA]</scope>
    <source>
        <strain evidence="2">12SD80</strain>
    </source>
</reference>
<sequence length="124" mass="13169">MALTLPPPRKCLGSLHIHNSHAITLNNLFAAPEGRHSLGQPPPGAIVLRRQGCASGPGATDTGAVCCLTQNDSQARPNRPQRWQGDAARHCAQLGMITTTSTPPSYFPLPSDPLGPRLPRLEPP</sequence>
<evidence type="ECO:0000313" key="4">
    <source>
        <dbReference type="Proteomes" id="UP000235392"/>
    </source>
</evidence>
<comment type="caution">
    <text evidence="2">The sequence shown here is derived from an EMBL/GenBank/DDBJ whole genome shotgun (WGS) entry which is preliminary data.</text>
</comment>
<dbReference type="Proteomes" id="UP000235392">
    <property type="component" value="Unassembled WGS sequence"/>
</dbReference>
<dbReference type="EMBL" id="PGCI01000046">
    <property type="protein sequence ID" value="PLW45684.1"/>
    <property type="molecule type" value="Genomic_DNA"/>
</dbReference>
<gene>
    <name evidence="3" type="ORF">PCASD_07090</name>
    <name evidence="2" type="ORF">PCASD_18776</name>
</gene>
<dbReference type="EMBL" id="PGCI01000815">
    <property type="protein sequence ID" value="PLW14731.1"/>
    <property type="molecule type" value="Genomic_DNA"/>
</dbReference>
<feature type="region of interest" description="Disordered" evidence="1">
    <location>
        <begin position="99"/>
        <end position="124"/>
    </location>
</feature>
<protein>
    <submittedName>
        <fullName evidence="2">Uncharacterized protein</fullName>
    </submittedName>
</protein>
<evidence type="ECO:0000313" key="3">
    <source>
        <dbReference type="EMBL" id="PLW45684.1"/>
    </source>
</evidence>
<name>A0A2N5SNE2_9BASI</name>
<dbReference type="AlphaFoldDB" id="A0A2N5SNE2"/>